<accession>A0A949JXG6</accession>
<organism evidence="5 6">
    <name type="scientific">Diplocloster agilis</name>
    <dbReference type="NCBI Taxonomy" id="2850323"/>
    <lineage>
        <taxon>Bacteria</taxon>
        <taxon>Bacillati</taxon>
        <taxon>Bacillota</taxon>
        <taxon>Clostridia</taxon>
        <taxon>Lachnospirales</taxon>
        <taxon>Lachnospiraceae</taxon>
        <taxon>Diplocloster</taxon>
    </lineage>
</organism>
<dbReference type="PANTHER" id="PTHR33941">
    <property type="entry name" value="PROPANEDIOL UTILIZATION PROTEIN PDUA"/>
    <property type="match status" value="1"/>
</dbReference>
<proteinExistence type="inferred from homology"/>
<dbReference type="Proteomes" id="UP000712157">
    <property type="component" value="Unassembled WGS sequence"/>
</dbReference>
<keyword evidence="2" id="KW-1283">Bacterial microcompartment</keyword>
<dbReference type="InterPro" id="IPR044872">
    <property type="entry name" value="CcmK/CsoS1_BMC"/>
</dbReference>
<dbReference type="GO" id="GO:0031469">
    <property type="term" value="C:bacterial microcompartment"/>
    <property type="evidence" value="ECO:0007669"/>
    <property type="project" value="UniProtKB-SubCell"/>
</dbReference>
<dbReference type="AlphaFoldDB" id="A0A949JXG6"/>
<dbReference type="SUPFAM" id="SSF143414">
    <property type="entry name" value="CcmK-like"/>
    <property type="match status" value="1"/>
</dbReference>
<dbReference type="Gene3D" id="3.30.70.1710">
    <property type="match status" value="1"/>
</dbReference>
<evidence type="ECO:0000259" key="4">
    <source>
        <dbReference type="PROSITE" id="PS51930"/>
    </source>
</evidence>
<name>A0A949JXG6_9FIRM</name>
<comment type="caution">
    <text evidence="5">The sequence shown here is derived from an EMBL/GenBank/DDBJ whole genome shotgun (WGS) entry which is preliminary data.</text>
</comment>
<comment type="subcellular location">
    <subcellularLocation>
        <location evidence="1">Bacterial microcompartment</location>
    </subcellularLocation>
</comment>
<evidence type="ECO:0000256" key="3">
    <source>
        <dbReference type="PROSITE-ProRule" id="PRU01278"/>
    </source>
</evidence>
<dbReference type="InterPro" id="IPR037233">
    <property type="entry name" value="CcmK-like_sf"/>
</dbReference>
<dbReference type="InterPro" id="IPR050575">
    <property type="entry name" value="BMC_shell"/>
</dbReference>
<dbReference type="CDD" id="cd06169">
    <property type="entry name" value="BMC"/>
    <property type="match status" value="1"/>
</dbReference>
<dbReference type="SMART" id="SM00877">
    <property type="entry name" value="BMC"/>
    <property type="match status" value="1"/>
</dbReference>
<sequence>MAEHTNYEGQAIGIFELDNQCACYVALDAASKAANVRIQSVERNRLKWGACVKMRGSISDVNAAMEAALRVAEPISKIVHHSIIAAPAADTEISMAMTINK</sequence>
<dbReference type="InterPro" id="IPR000249">
    <property type="entry name" value="BMC_dom"/>
</dbReference>
<dbReference type="RefSeq" id="WP_158342659.1">
    <property type="nucleotide sequence ID" value="NZ_JAHQCW010000015.1"/>
</dbReference>
<dbReference type="PANTHER" id="PTHR33941:SF11">
    <property type="entry name" value="BACTERIAL MICROCOMPARTMENT SHELL PROTEIN PDUJ"/>
    <property type="match status" value="1"/>
</dbReference>
<evidence type="ECO:0000256" key="2">
    <source>
        <dbReference type="ARBA" id="ARBA00024446"/>
    </source>
</evidence>
<protein>
    <submittedName>
        <fullName evidence="5">BMC domain-containing protein</fullName>
    </submittedName>
</protein>
<dbReference type="Pfam" id="PF00936">
    <property type="entry name" value="BMC"/>
    <property type="match status" value="1"/>
</dbReference>
<gene>
    <name evidence="5" type="ORF">KTH89_10515</name>
</gene>
<evidence type="ECO:0000313" key="6">
    <source>
        <dbReference type="Proteomes" id="UP000712157"/>
    </source>
</evidence>
<dbReference type="PROSITE" id="PS51930">
    <property type="entry name" value="BMC_2"/>
    <property type="match status" value="1"/>
</dbReference>
<evidence type="ECO:0000313" key="5">
    <source>
        <dbReference type="EMBL" id="MBU9736973.1"/>
    </source>
</evidence>
<reference evidence="5" key="1">
    <citation type="submission" date="2021-06" db="EMBL/GenBank/DDBJ databases">
        <title>Description of novel taxa of the family Lachnospiraceae.</title>
        <authorList>
            <person name="Chaplin A.V."/>
            <person name="Sokolova S.R."/>
            <person name="Pikina A.P."/>
            <person name="Korzhanova M."/>
            <person name="Belova V."/>
            <person name="Korostin D."/>
            <person name="Efimov B.A."/>
        </authorList>
    </citation>
    <scope>NUCLEOTIDE SEQUENCE</scope>
    <source>
        <strain evidence="5">ASD5720</strain>
    </source>
</reference>
<comment type="similarity">
    <text evidence="3">Belongs to the bacterial microcompartments protein family.</text>
</comment>
<dbReference type="EMBL" id="JAHQCW010000015">
    <property type="protein sequence ID" value="MBU9736973.1"/>
    <property type="molecule type" value="Genomic_DNA"/>
</dbReference>
<feature type="domain" description="BMC" evidence="4">
    <location>
        <begin position="11"/>
        <end position="96"/>
    </location>
</feature>
<evidence type="ECO:0000256" key="1">
    <source>
        <dbReference type="ARBA" id="ARBA00024322"/>
    </source>
</evidence>
<keyword evidence="6" id="KW-1185">Reference proteome</keyword>